<feature type="signal peptide" evidence="2">
    <location>
        <begin position="1"/>
        <end position="23"/>
    </location>
</feature>
<dbReference type="RefSeq" id="WP_353295716.1">
    <property type="nucleotide sequence ID" value="NZ_BAABWH010000008.1"/>
</dbReference>
<feature type="compositionally biased region" description="Basic and acidic residues" evidence="1">
    <location>
        <begin position="54"/>
        <end position="64"/>
    </location>
</feature>
<evidence type="ECO:0000313" key="3">
    <source>
        <dbReference type="EMBL" id="GAA6146494.1"/>
    </source>
</evidence>
<sequence length="88" mass="9474">MLTRKLVVVALVAMMSAPLAAHAGGGHHGGKHHDSGSHHSGGKHHGGGKHGGKHDKDFCDPKPITEVHGHSVKELYSLFRKFIEEHYS</sequence>
<keyword evidence="2" id="KW-0732">Signal</keyword>
<evidence type="ECO:0000256" key="1">
    <source>
        <dbReference type="SAM" id="MobiDB-lite"/>
    </source>
</evidence>
<evidence type="ECO:0000256" key="2">
    <source>
        <dbReference type="SAM" id="SignalP"/>
    </source>
</evidence>
<dbReference type="Proteomes" id="UP001481413">
    <property type="component" value="Unassembled WGS sequence"/>
</dbReference>
<feature type="chain" id="PRO_5046535547" evidence="2">
    <location>
        <begin position="24"/>
        <end position="88"/>
    </location>
</feature>
<evidence type="ECO:0000313" key="4">
    <source>
        <dbReference type="Proteomes" id="UP001481413"/>
    </source>
</evidence>
<gene>
    <name evidence="3" type="ORF">NBRC116585_26120</name>
</gene>
<protein>
    <submittedName>
        <fullName evidence="3">Uncharacterized protein</fullName>
    </submittedName>
</protein>
<feature type="compositionally biased region" description="Basic residues" evidence="1">
    <location>
        <begin position="40"/>
        <end position="53"/>
    </location>
</feature>
<comment type="caution">
    <text evidence="3">The sequence shown here is derived from an EMBL/GenBank/DDBJ whole genome shotgun (WGS) entry which is preliminary data.</text>
</comment>
<proteinExistence type="predicted"/>
<accession>A0ABQ0A292</accession>
<feature type="region of interest" description="Disordered" evidence="1">
    <location>
        <begin position="21"/>
        <end position="64"/>
    </location>
</feature>
<organism evidence="3 4">
    <name type="scientific">Thalassolituus maritimus</name>
    <dbReference type="NCBI Taxonomy" id="484498"/>
    <lineage>
        <taxon>Bacteria</taxon>
        <taxon>Pseudomonadati</taxon>
        <taxon>Pseudomonadota</taxon>
        <taxon>Gammaproteobacteria</taxon>
        <taxon>Oceanospirillales</taxon>
        <taxon>Oceanospirillaceae</taxon>
        <taxon>Thalassolituus</taxon>
    </lineage>
</organism>
<keyword evidence="4" id="KW-1185">Reference proteome</keyword>
<reference evidence="3 4" key="1">
    <citation type="submission" date="2024-04" db="EMBL/GenBank/DDBJ databases">
        <title>Draft genome sequence of Thalassolituus maritimus NBRC 116585.</title>
        <authorList>
            <person name="Miyakawa T."/>
            <person name="Kusuya Y."/>
            <person name="Miura T."/>
        </authorList>
    </citation>
    <scope>NUCLEOTIDE SEQUENCE [LARGE SCALE GENOMIC DNA]</scope>
    <source>
        <strain evidence="3 4">5NW40-0001</strain>
    </source>
</reference>
<dbReference type="EMBL" id="BAABWH010000008">
    <property type="protein sequence ID" value="GAA6146494.1"/>
    <property type="molecule type" value="Genomic_DNA"/>
</dbReference>
<name>A0ABQ0A292_9GAMM</name>